<protein>
    <submittedName>
        <fullName evidence="2">Uncharacterized protein</fullName>
    </submittedName>
</protein>
<accession>A0A1C4YS89</accession>
<keyword evidence="1" id="KW-0732">Signal</keyword>
<organism evidence="2 3">
    <name type="scientific">Micromonospora saelicesensis</name>
    <dbReference type="NCBI Taxonomy" id="285676"/>
    <lineage>
        <taxon>Bacteria</taxon>
        <taxon>Bacillati</taxon>
        <taxon>Actinomycetota</taxon>
        <taxon>Actinomycetes</taxon>
        <taxon>Micromonosporales</taxon>
        <taxon>Micromonosporaceae</taxon>
        <taxon>Micromonospora</taxon>
    </lineage>
</organism>
<evidence type="ECO:0000313" key="2">
    <source>
        <dbReference type="EMBL" id="SCF23652.1"/>
    </source>
</evidence>
<feature type="chain" id="PRO_5038455549" evidence="1">
    <location>
        <begin position="25"/>
        <end position="157"/>
    </location>
</feature>
<reference evidence="2 3" key="1">
    <citation type="submission" date="2016-06" db="EMBL/GenBank/DDBJ databases">
        <authorList>
            <person name="Kjaerup R.B."/>
            <person name="Dalgaard T.S."/>
            <person name="Juul-Madsen H.R."/>
        </authorList>
    </citation>
    <scope>NUCLEOTIDE SEQUENCE [LARGE SCALE GENOMIC DNA]</scope>
    <source>
        <strain evidence="2 3">DSM 44871</strain>
    </source>
</reference>
<gene>
    <name evidence="2" type="ORF">GA0070561_4553</name>
</gene>
<dbReference type="Proteomes" id="UP000198864">
    <property type="component" value="Unassembled WGS sequence"/>
</dbReference>
<sequence length="157" mass="16593">MTGTWRHLPATARAIALTATTAVAAAQARDGQAYDEAVGGLAADERSGLVLGAVVRLLLEESHPDGLTGDDIRQVLTRCVQESTRWRTDVDPHVVLVLLAGALGVYDPESDESPPDASAVARHAPLLVADLLAATSVPLDDYLAAAFAEIERTERQD</sequence>
<dbReference type="EMBL" id="FMCR01000004">
    <property type="protein sequence ID" value="SCF23652.1"/>
    <property type="molecule type" value="Genomic_DNA"/>
</dbReference>
<name>A0A1C4YS89_9ACTN</name>
<dbReference type="RefSeq" id="WP_091403371.1">
    <property type="nucleotide sequence ID" value="NZ_FMCR01000004.1"/>
</dbReference>
<proteinExistence type="predicted"/>
<feature type="signal peptide" evidence="1">
    <location>
        <begin position="1"/>
        <end position="24"/>
    </location>
</feature>
<dbReference type="AlphaFoldDB" id="A0A1C4YS89"/>
<evidence type="ECO:0000313" key="3">
    <source>
        <dbReference type="Proteomes" id="UP000198864"/>
    </source>
</evidence>
<evidence type="ECO:0000256" key="1">
    <source>
        <dbReference type="SAM" id="SignalP"/>
    </source>
</evidence>